<protein>
    <submittedName>
        <fullName evidence="4">Acetyl-CoA synthetase-like protein</fullName>
    </submittedName>
</protein>
<name>A0A9P3LGA0_9APHY</name>
<dbReference type="InterPro" id="IPR042099">
    <property type="entry name" value="ANL_N_sf"/>
</dbReference>
<dbReference type="SUPFAM" id="SSF56801">
    <property type="entry name" value="Acetyl-CoA synthetase-like"/>
    <property type="match status" value="1"/>
</dbReference>
<evidence type="ECO:0000256" key="2">
    <source>
        <dbReference type="ARBA" id="ARBA00022553"/>
    </source>
</evidence>
<dbReference type="PANTHER" id="PTHR43439:SF2">
    <property type="entry name" value="ENZYME, PUTATIVE (JCVI)-RELATED"/>
    <property type="match status" value="1"/>
</dbReference>
<sequence length="1078" mass="116919">MDPKTVNPDTLKFLPIAPPPKTQGLATTTFVPPPLDGSLTIAEMWDWHAAHSPAHPFFEYSDDTGHVTAIKAPEAANAMHRAGRIVRAVLDAHPAAERRPIVALLASSDTITYTTVLAGVQRAGAVAFPISPRNSPAAVAHLLARTRAPYVLLGREAAHQDLAAGAFAHMRLAGAEPPRVADMPVFEDVYNAGEVEPLPPLHADLDEPTVMMHSSGSTAFPKPITWTHYRQLMNGRAPFYGEQDFTGLRFACHTLAIFHAMGILQTCFQPVVGSIMTAFAPQSPARVPTPEAMLSAVAATKSDMLICVPSFVEEWAKIPASIEVLQKTKGVLYGGGPLAKEVGDQLTEAGIPVLTIYGTSEYGAMNMLLPRTVDKDWEYFSMPKELKAHLMPHDDGNVQLILLPSPFQVPSVINVVVDGVPGYDTNDVLAPHPTKPGFYKVFGRADDQIMHSTGEKTNPGPLEAILNQDPHIRCAVVFGRGKFNAGIVVEPKPEFAFDPADTAKLSEFRNKIWPTVERVNEFAPQHSRLFKEMILVASPDKPFTYTAKNTARRPAIINEYADEIEALYAAADETSQADLPPPSSWEPAPAKAFVRAVVSRVLGHTPHDDDDLFQHGCDSLEATWIRNSLLHALRDTTPVDTRAVPGNFVYQHPTIAALAAFASELATARGAQGSEQERAVRFMLSTVEKYTRDLPAHVPVAPAPTDEVVLVTGTTGGLGAALLAQLVQSAAVTRVYALNRKSSTPLAERQRASLAERGYDVDLVASPKLVLVETAVEDSKIGVEDALYEEIRTSVTRIIHNAWPVNFNMSLRSFEPSVHGVRNLIDLALASPFPAPPPLAFVSSIGVFRDIDVSAPVLERTIDAHVAAGSGYSESKWVSETILRAAARERGLRAVSVRVGQMTGSRAGAWNAQEWFPSLVKSSVFLGCIPVLDKTISWIPLDAAATALIEMSAAPAPTLHLAHPRPVAWRAVTAPIAAEFGLEEVSYDAWMARLEKSGRGLSAAEEVDMMRRNPALKLFEFFKEAQDFAGRSPEAMGLPQMDVSEAQEAAPSLRALPQLSDKDAMSWVGYWKKIGHLE</sequence>
<dbReference type="SUPFAM" id="SSF51735">
    <property type="entry name" value="NAD(P)-binding Rossmann-fold domains"/>
    <property type="match status" value="1"/>
</dbReference>
<proteinExistence type="predicted"/>
<evidence type="ECO:0000313" key="5">
    <source>
        <dbReference type="Proteomes" id="UP000703269"/>
    </source>
</evidence>
<dbReference type="InterPro" id="IPR000873">
    <property type="entry name" value="AMP-dep_synth/lig_dom"/>
</dbReference>
<dbReference type="Pfam" id="PF00501">
    <property type="entry name" value="AMP-binding"/>
    <property type="match status" value="1"/>
</dbReference>
<dbReference type="AlphaFoldDB" id="A0A9P3LGA0"/>
<evidence type="ECO:0000256" key="1">
    <source>
        <dbReference type="ARBA" id="ARBA00022450"/>
    </source>
</evidence>
<dbReference type="InterPro" id="IPR036736">
    <property type="entry name" value="ACP-like_sf"/>
</dbReference>
<dbReference type="InterPro" id="IPR020806">
    <property type="entry name" value="PKS_PP-bd"/>
</dbReference>
<keyword evidence="5" id="KW-1185">Reference proteome</keyword>
<dbReference type="Pfam" id="PF07993">
    <property type="entry name" value="NAD_binding_4"/>
    <property type="match status" value="1"/>
</dbReference>
<dbReference type="InterPro" id="IPR051414">
    <property type="entry name" value="Adenylate-forming_Reductase"/>
</dbReference>
<dbReference type="Pfam" id="PF23562">
    <property type="entry name" value="AMP-binding_C_3"/>
    <property type="match status" value="1"/>
</dbReference>
<reference evidence="4 5" key="1">
    <citation type="submission" date="2021-08" db="EMBL/GenBank/DDBJ databases">
        <title>Draft Genome Sequence of Phanerochaete sordida strain YK-624.</title>
        <authorList>
            <person name="Mori T."/>
            <person name="Dohra H."/>
            <person name="Suzuki T."/>
            <person name="Kawagishi H."/>
            <person name="Hirai H."/>
        </authorList>
    </citation>
    <scope>NUCLEOTIDE SEQUENCE [LARGE SCALE GENOMIC DNA]</scope>
    <source>
        <strain evidence="4 5">YK-624</strain>
    </source>
</reference>
<evidence type="ECO:0000313" key="4">
    <source>
        <dbReference type="EMBL" id="GJE93538.1"/>
    </source>
</evidence>
<dbReference type="Gene3D" id="3.40.50.12780">
    <property type="entry name" value="N-terminal domain of ligase-like"/>
    <property type="match status" value="1"/>
</dbReference>
<comment type="caution">
    <text evidence="4">The sequence shown here is derived from an EMBL/GenBank/DDBJ whole genome shotgun (WGS) entry which is preliminary data.</text>
</comment>
<dbReference type="Pfam" id="PF00550">
    <property type="entry name" value="PP-binding"/>
    <property type="match status" value="1"/>
</dbReference>
<dbReference type="SMART" id="SM00823">
    <property type="entry name" value="PKS_PP"/>
    <property type="match status" value="1"/>
</dbReference>
<dbReference type="InterPro" id="IPR013120">
    <property type="entry name" value="FAR_NAD-bd"/>
</dbReference>
<accession>A0A9P3LGA0</accession>
<evidence type="ECO:0000259" key="3">
    <source>
        <dbReference type="SMART" id="SM00823"/>
    </source>
</evidence>
<dbReference type="InterPro" id="IPR009081">
    <property type="entry name" value="PP-bd_ACP"/>
</dbReference>
<keyword evidence="1" id="KW-0596">Phosphopantetheine</keyword>
<gene>
    <name evidence="4" type="ORF">PsYK624_096970</name>
</gene>
<dbReference type="Gene3D" id="1.10.1200.10">
    <property type="entry name" value="ACP-like"/>
    <property type="match status" value="1"/>
</dbReference>
<dbReference type="SUPFAM" id="SSF47336">
    <property type="entry name" value="ACP-like"/>
    <property type="match status" value="1"/>
</dbReference>
<dbReference type="Gene3D" id="3.40.50.720">
    <property type="entry name" value="NAD(P)-binding Rossmann-like Domain"/>
    <property type="match status" value="1"/>
</dbReference>
<dbReference type="Proteomes" id="UP000703269">
    <property type="component" value="Unassembled WGS sequence"/>
</dbReference>
<feature type="domain" description="Polyketide synthase-like phosphopantetheine-binding" evidence="3">
    <location>
        <begin position="591"/>
        <end position="666"/>
    </location>
</feature>
<organism evidence="4 5">
    <name type="scientific">Phanerochaete sordida</name>
    <dbReference type="NCBI Taxonomy" id="48140"/>
    <lineage>
        <taxon>Eukaryota</taxon>
        <taxon>Fungi</taxon>
        <taxon>Dikarya</taxon>
        <taxon>Basidiomycota</taxon>
        <taxon>Agaricomycotina</taxon>
        <taxon>Agaricomycetes</taxon>
        <taxon>Polyporales</taxon>
        <taxon>Phanerochaetaceae</taxon>
        <taxon>Phanerochaete</taxon>
    </lineage>
</organism>
<dbReference type="OrthoDB" id="429813at2759"/>
<keyword evidence="2" id="KW-0597">Phosphoprotein</keyword>
<dbReference type="InterPro" id="IPR036291">
    <property type="entry name" value="NAD(P)-bd_dom_sf"/>
</dbReference>
<dbReference type="EMBL" id="BPQB01000033">
    <property type="protein sequence ID" value="GJE93538.1"/>
    <property type="molecule type" value="Genomic_DNA"/>
</dbReference>
<dbReference type="GO" id="GO:0031177">
    <property type="term" value="F:phosphopantetheine binding"/>
    <property type="evidence" value="ECO:0007669"/>
    <property type="project" value="InterPro"/>
</dbReference>
<dbReference type="PANTHER" id="PTHR43439">
    <property type="entry name" value="PHENYLACETATE-COENZYME A LIGASE"/>
    <property type="match status" value="1"/>
</dbReference>